<name>A0A9W8JKI3_9AGAR</name>
<sequence>MLLELQAVVWHRDLASPTSESRTGVVAALSARISALNEEQEMAALHKQIMMEYADVFGPVPSVENLPDHEHCRVKLKDPSLTLDARSYPSPRKYQEAWTKLIGEHIAAGRIVPLASQHSSPAFLVPKADPSADLRLVVDYRKLNANVVPDSYPLPSIPDIFSDCSKGKYWCKFDMTNLFFQTRIHPDDRHLFAMNMPVGAFEWVVMPMGFRNAPSIHQRRMTTALRKHIRKICHVFIDNCIGWSDSLKAHGLVVRKILDACRANGLFLNPKKSIIITTSVTFLGHRID</sequence>
<dbReference type="InterPro" id="IPR043502">
    <property type="entry name" value="DNA/RNA_pol_sf"/>
</dbReference>
<dbReference type="SUPFAM" id="SSF56672">
    <property type="entry name" value="DNA/RNA polymerases"/>
    <property type="match status" value="1"/>
</dbReference>
<evidence type="ECO:0000259" key="1">
    <source>
        <dbReference type="PROSITE" id="PS50878"/>
    </source>
</evidence>
<dbReference type="AlphaFoldDB" id="A0A9W8JKI3"/>
<feature type="non-terminal residue" evidence="2">
    <location>
        <position position="288"/>
    </location>
</feature>
<feature type="domain" description="Reverse transcriptase" evidence="1">
    <location>
        <begin position="106"/>
        <end position="287"/>
    </location>
</feature>
<dbReference type="PANTHER" id="PTHR33064:SF37">
    <property type="entry name" value="RIBONUCLEASE H"/>
    <property type="match status" value="1"/>
</dbReference>
<dbReference type="Proteomes" id="UP001140091">
    <property type="component" value="Unassembled WGS sequence"/>
</dbReference>
<keyword evidence="3" id="KW-1185">Reference proteome</keyword>
<dbReference type="Gene3D" id="3.10.10.10">
    <property type="entry name" value="HIV Type 1 Reverse Transcriptase, subunit A, domain 1"/>
    <property type="match status" value="1"/>
</dbReference>
<dbReference type="Pfam" id="PF00078">
    <property type="entry name" value="RVT_1"/>
    <property type="match status" value="1"/>
</dbReference>
<dbReference type="EMBL" id="JANBPK010000078">
    <property type="protein sequence ID" value="KAJ2936390.1"/>
    <property type="molecule type" value="Genomic_DNA"/>
</dbReference>
<evidence type="ECO:0000313" key="2">
    <source>
        <dbReference type="EMBL" id="KAJ2936390.1"/>
    </source>
</evidence>
<accession>A0A9W8JKI3</accession>
<dbReference type="OrthoDB" id="2369050at2759"/>
<comment type="caution">
    <text evidence="2">The sequence shown here is derived from an EMBL/GenBank/DDBJ whole genome shotgun (WGS) entry which is preliminary data.</text>
</comment>
<dbReference type="InterPro" id="IPR043128">
    <property type="entry name" value="Rev_trsase/Diguanyl_cyclase"/>
</dbReference>
<dbReference type="InterPro" id="IPR051320">
    <property type="entry name" value="Viral_Replic_Matur_Polypro"/>
</dbReference>
<dbReference type="Gene3D" id="3.30.70.270">
    <property type="match status" value="1"/>
</dbReference>
<gene>
    <name evidence="2" type="ORF">H1R20_g699</name>
</gene>
<evidence type="ECO:0000313" key="3">
    <source>
        <dbReference type="Proteomes" id="UP001140091"/>
    </source>
</evidence>
<dbReference type="PANTHER" id="PTHR33064">
    <property type="entry name" value="POL PROTEIN"/>
    <property type="match status" value="1"/>
</dbReference>
<dbReference type="InterPro" id="IPR000477">
    <property type="entry name" value="RT_dom"/>
</dbReference>
<reference evidence="2" key="1">
    <citation type="submission" date="2022-06" db="EMBL/GenBank/DDBJ databases">
        <title>Genome Sequence of Candolleomyces eurysporus.</title>
        <authorList>
            <person name="Buettner E."/>
        </authorList>
    </citation>
    <scope>NUCLEOTIDE SEQUENCE</scope>
    <source>
        <strain evidence="2">VTCC 930004</strain>
    </source>
</reference>
<dbReference type="PROSITE" id="PS50878">
    <property type="entry name" value="RT_POL"/>
    <property type="match status" value="1"/>
</dbReference>
<protein>
    <recommendedName>
        <fullName evidence="1">Reverse transcriptase domain-containing protein</fullName>
    </recommendedName>
</protein>
<dbReference type="CDD" id="cd01647">
    <property type="entry name" value="RT_LTR"/>
    <property type="match status" value="1"/>
</dbReference>
<proteinExistence type="predicted"/>
<organism evidence="2 3">
    <name type="scientific">Candolleomyces eurysporus</name>
    <dbReference type="NCBI Taxonomy" id="2828524"/>
    <lineage>
        <taxon>Eukaryota</taxon>
        <taxon>Fungi</taxon>
        <taxon>Dikarya</taxon>
        <taxon>Basidiomycota</taxon>
        <taxon>Agaricomycotina</taxon>
        <taxon>Agaricomycetes</taxon>
        <taxon>Agaricomycetidae</taxon>
        <taxon>Agaricales</taxon>
        <taxon>Agaricineae</taxon>
        <taxon>Psathyrellaceae</taxon>
        <taxon>Candolleomyces</taxon>
    </lineage>
</organism>